<evidence type="ECO:0000313" key="2">
    <source>
        <dbReference type="EMBL" id="CAF3912629.1"/>
    </source>
</evidence>
<evidence type="ECO:0000256" key="1">
    <source>
        <dbReference type="SAM" id="Phobius"/>
    </source>
</evidence>
<name>A0A8S2LNU5_9BILA</name>
<evidence type="ECO:0000313" key="3">
    <source>
        <dbReference type="Proteomes" id="UP000681967"/>
    </source>
</evidence>
<dbReference type="Proteomes" id="UP000681967">
    <property type="component" value="Unassembled WGS sequence"/>
</dbReference>
<keyword evidence="1" id="KW-0472">Membrane</keyword>
<reference evidence="2" key="1">
    <citation type="submission" date="2021-02" db="EMBL/GenBank/DDBJ databases">
        <authorList>
            <person name="Nowell W R."/>
        </authorList>
    </citation>
    <scope>NUCLEOTIDE SEQUENCE</scope>
</reference>
<proteinExistence type="predicted"/>
<protein>
    <submittedName>
        <fullName evidence="2">Uncharacterized protein</fullName>
    </submittedName>
</protein>
<dbReference type="AlphaFoldDB" id="A0A8S2LNU5"/>
<feature type="transmembrane region" description="Helical" evidence="1">
    <location>
        <begin position="46"/>
        <end position="69"/>
    </location>
</feature>
<feature type="transmembrane region" description="Helical" evidence="1">
    <location>
        <begin position="365"/>
        <end position="390"/>
    </location>
</feature>
<comment type="caution">
    <text evidence="2">The sequence shown here is derived from an EMBL/GenBank/DDBJ whole genome shotgun (WGS) entry which is preliminary data.</text>
</comment>
<feature type="transmembrane region" description="Helical" evidence="1">
    <location>
        <begin position="94"/>
        <end position="119"/>
    </location>
</feature>
<keyword evidence="1" id="KW-1133">Transmembrane helix</keyword>
<accession>A0A8S2LNU5</accession>
<keyword evidence="1" id="KW-0812">Transmembrane</keyword>
<organism evidence="2 3">
    <name type="scientific">Rotaria magnacalcarata</name>
    <dbReference type="NCBI Taxonomy" id="392030"/>
    <lineage>
        <taxon>Eukaryota</taxon>
        <taxon>Metazoa</taxon>
        <taxon>Spiralia</taxon>
        <taxon>Gnathifera</taxon>
        <taxon>Rotifera</taxon>
        <taxon>Eurotatoria</taxon>
        <taxon>Bdelloidea</taxon>
        <taxon>Philodinida</taxon>
        <taxon>Philodinidae</taxon>
        <taxon>Rotaria</taxon>
    </lineage>
</organism>
<gene>
    <name evidence="2" type="ORF">BYL167_LOCUS9065</name>
</gene>
<dbReference type="EMBL" id="CAJOBH010002560">
    <property type="protein sequence ID" value="CAF3912629.1"/>
    <property type="molecule type" value="Genomic_DNA"/>
</dbReference>
<sequence length="420" mass="48062">MSLYPIVDDSYTDPDVPSWDSFDDILVNNAFVINGNSGGCVVKSPMFWTCIVLGICLIILVIMGILFHFPESKSYFARLRFIFQQADLIGEGKMWIGGLVSFAIMILIIYAFWFSLAFIKLYPIEESEDANFACDTGLRNSKFTSTLRLLTSKKSDTDAPMFQMLDNQQLQLTVDFIQSGFICDDIHVHEYVGFQWIHLKPNRCFRQEDNATSTISFDLHDHQMGLTFDLAGNCYIGGARLCLTASKTLSHDTFYTTQPVIFCQIISNTNETLGKDVRVTIELTKAINRTESLDEGGQRTYSGVWIPRLIAEGTSDKMIYDEYGSSIRYLTIVHRMQVTLKEASFFIMNIQEPITRKGEAIFKDILFSSMCLEFCAITFLLFKLAILPLLKRLHRKLHQYDFCKKRFKQQNLDETTLAKI</sequence>